<feature type="region of interest" description="Disordered" evidence="1">
    <location>
        <begin position="14"/>
        <end position="110"/>
    </location>
</feature>
<name>A0A821YX39_9BILA</name>
<organism evidence="2 3">
    <name type="scientific">Rotaria socialis</name>
    <dbReference type="NCBI Taxonomy" id="392032"/>
    <lineage>
        <taxon>Eukaryota</taxon>
        <taxon>Metazoa</taxon>
        <taxon>Spiralia</taxon>
        <taxon>Gnathifera</taxon>
        <taxon>Rotifera</taxon>
        <taxon>Eurotatoria</taxon>
        <taxon>Bdelloidea</taxon>
        <taxon>Philodinida</taxon>
        <taxon>Philodinidae</taxon>
        <taxon>Rotaria</taxon>
    </lineage>
</organism>
<dbReference type="Proteomes" id="UP000663848">
    <property type="component" value="Unassembled WGS sequence"/>
</dbReference>
<feature type="compositionally biased region" description="Basic residues" evidence="1">
    <location>
        <begin position="78"/>
        <end position="87"/>
    </location>
</feature>
<feature type="non-terminal residue" evidence="2">
    <location>
        <position position="1"/>
    </location>
</feature>
<reference evidence="2" key="1">
    <citation type="submission" date="2021-02" db="EMBL/GenBank/DDBJ databases">
        <authorList>
            <person name="Nowell W R."/>
        </authorList>
    </citation>
    <scope>NUCLEOTIDE SEQUENCE</scope>
</reference>
<evidence type="ECO:0000313" key="2">
    <source>
        <dbReference type="EMBL" id="CAF4971244.1"/>
    </source>
</evidence>
<evidence type="ECO:0000313" key="3">
    <source>
        <dbReference type="Proteomes" id="UP000663848"/>
    </source>
</evidence>
<dbReference type="AlphaFoldDB" id="A0A821YX39"/>
<accession>A0A821YX39</accession>
<evidence type="ECO:0000256" key="1">
    <source>
        <dbReference type="SAM" id="MobiDB-lite"/>
    </source>
</evidence>
<dbReference type="EMBL" id="CAJOBR010026394">
    <property type="protein sequence ID" value="CAF4971244.1"/>
    <property type="molecule type" value="Genomic_DNA"/>
</dbReference>
<proteinExistence type="predicted"/>
<comment type="caution">
    <text evidence="2">The sequence shown here is derived from an EMBL/GenBank/DDBJ whole genome shotgun (WGS) entry which is preliminary data.</text>
</comment>
<gene>
    <name evidence="2" type="ORF">QYT958_LOCUS35237</name>
</gene>
<feature type="compositionally biased region" description="Low complexity" evidence="1">
    <location>
        <begin position="39"/>
        <end position="52"/>
    </location>
</feature>
<sequence length="154" mass="16911">MLFFACREIDVESDDETLYQSKRSSQIKRDQHSSLPDLTESITNSTSTSEINQISDHSEPSSSTSSISAIANSSSTTPHKKNSKRKNSERPQSVGGSSASPDATPKSARRSGLESYFIALFRPRQDVKSVIPELNNQPQLVNLKRIDSTPVPNS</sequence>
<feature type="compositionally biased region" description="Polar residues" evidence="1">
    <location>
        <begin position="90"/>
        <end position="101"/>
    </location>
</feature>
<protein>
    <submittedName>
        <fullName evidence="2">Uncharacterized protein</fullName>
    </submittedName>
</protein>
<feature type="compositionally biased region" description="Low complexity" evidence="1">
    <location>
        <begin position="61"/>
        <end position="77"/>
    </location>
</feature>